<dbReference type="STRING" id="1498499.EP47_09075"/>
<reference evidence="2 3" key="1">
    <citation type="submission" date="2014-05" db="EMBL/GenBank/DDBJ databases">
        <authorList>
            <person name="Rizzardi K."/>
            <person name="Winiecka-Krusnell J."/>
            <person name="Ramliden M."/>
            <person name="Alm E."/>
            <person name="Andersson S."/>
            <person name="Byfors S."/>
        </authorList>
    </citation>
    <scope>NUCLEOTIDE SEQUENCE [LARGE SCALE GENOMIC DNA]</scope>
    <source>
        <strain evidence="2 3">LEGN</strain>
    </source>
</reference>
<dbReference type="EMBL" id="JNCF01000027">
    <property type="protein sequence ID" value="KGP63072.1"/>
    <property type="molecule type" value="Genomic_DNA"/>
</dbReference>
<proteinExistence type="predicted"/>
<keyword evidence="1" id="KW-0732">Signal</keyword>
<organism evidence="2 3">
    <name type="scientific">Legionella norrlandica</name>
    <dbReference type="NCBI Taxonomy" id="1498499"/>
    <lineage>
        <taxon>Bacteria</taxon>
        <taxon>Pseudomonadati</taxon>
        <taxon>Pseudomonadota</taxon>
        <taxon>Gammaproteobacteria</taxon>
        <taxon>Legionellales</taxon>
        <taxon>Legionellaceae</taxon>
        <taxon>Legionella</taxon>
    </lineage>
</organism>
<gene>
    <name evidence="2" type="ORF">EP47_09075</name>
</gene>
<accession>A0A0A2SQN5</accession>
<feature type="chain" id="PRO_5002004508" evidence="1">
    <location>
        <begin position="26"/>
        <end position="97"/>
    </location>
</feature>
<evidence type="ECO:0000313" key="2">
    <source>
        <dbReference type="EMBL" id="KGP63072.1"/>
    </source>
</evidence>
<dbReference type="OrthoDB" id="9925936at2"/>
<dbReference type="Proteomes" id="UP000054422">
    <property type="component" value="Unassembled WGS sequence"/>
</dbReference>
<dbReference type="AlphaFoldDB" id="A0A0A2SQN5"/>
<protein>
    <submittedName>
        <fullName evidence="2">Uncharacterized protein</fullName>
    </submittedName>
</protein>
<name>A0A0A2SQN5_9GAMM</name>
<sequence>MARNTTSLVRNVVLFVSLASFANHAAASNLLGIGPNPRYLPKDNLPIATFNHCQSCEKSANHSLVITTPVPILYYPGCRPIQTCDSYGHCVQIEDCY</sequence>
<keyword evidence="3" id="KW-1185">Reference proteome</keyword>
<evidence type="ECO:0000313" key="3">
    <source>
        <dbReference type="Proteomes" id="UP000054422"/>
    </source>
</evidence>
<feature type="signal peptide" evidence="1">
    <location>
        <begin position="1"/>
        <end position="25"/>
    </location>
</feature>
<evidence type="ECO:0000256" key="1">
    <source>
        <dbReference type="SAM" id="SignalP"/>
    </source>
</evidence>
<comment type="caution">
    <text evidence="2">The sequence shown here is derived from an EMBL/GenBank/DDBJ whole genome shotgun (WGS) entry which is preliminary data.</text>
</comment>
<dbReference type="RefSeq" id="WP_035889980.1">
    <property type="nucleotide sequence ID" value="NZ_JNCF01000027.1"/>
</dbReference>